<reference evidence="5" key="1">
    <citation type="journal article" date="2019" name="Gigascience">
        <title>De novo genome assembly of the endangered Acer yangbiense, a plant species with extremely small populations endemic to Yunnan Province, China.</title>
        <authorList>
            <person name="Yang J."/>
            <person name="Wariss H.M."/>
            <person name="Tao L."/>
            <person name="Zhang R."/>
            <person name="Yun Q."/>
            <person name="Hollingsworth P."/>
            <person name="Dao Z."/>
            <person name="Luo G."/>
            <person name="Guo H."/>
            <person name="Ma Y."/>
            <person name="Sun W."/>
        </authorList>
    </citation>
    <scope>NUCLEOTIDE SEQUENCE [LARGE SCALE GENOMIC DNA]</scope>
    <source>
        <strain evidence="5">cv. Malutang</strain>
    </source>
</reference>
<keyword evidence="2" id="KW-0677">Repeat</keyword>
<dbReference type="InterPro" id="IPR050872">
    <property type="entry name" value="PPR_P_subfamily"/>
</dbReference>
<sequence length="365" mass="40735">MTALKALLSPVTHSRASIPRNGFPSLFKLFTTSHPKSMSKDSDRARLRDFIHGKCKSGKIDLDEALYFFDYMIHMQPTPPISCFSILFNALLKNNHSADVISLQKRLNSAGLVLDLISLNILINCFSNTSRVCDDFVVFGAILRRGFNPSVVTFCSLIKGLCMEGRIMEATRLVKKMVTFGCRPDVVTYGTLIHGLCRTGHTIVALQLHEQMVNGNGKVGDICKPNVVWYNSIIDGLCKDGFTDKAKELFSEMKGNGIPVNAVTYNCLIHGLCCVGDWEEAKSLYIEMLNQGVQPTTVTFSVLLDELCKNGKMNEANKLYKLMIRRGVQPNTYTYNILMDGYCLVGRIHDAKKLFVSMEKKGVYA</sequence>
<comment type="similarity">
    <text evidence="1">Belongs to the PPR family. P subfamily.</text>
</comment>
<name>A0A5C7HBY7_9ROSI</name>
<dbReference type="NCBIfam" id="TIGR00756">
    <property type="entry name" value="PPR"/>
    <property type="match status" value="6"/>
</dbReference>
<dbReference type="EMBL" id="VAHF01000009">
    <property type="protein sequence ID" value="TXG53686.1"/>
    <property type="molecule type" value="Genomic_DNA"/>
</dbReference>
<dbReference type="PANTHER" id="PTHR46128">
    <property type="entry name" value="MITOCHONDRIAL GROUP I INTRON SPLICING FACTOR CCM1"/>
    <property type="match status" value="1"/>
</dbReference>
<dbReference type="Pfam" id="PF13041">
    <property type="entry name" value="PPR_2"/>
    <property type="match status" value="3"/>
</dbReference>
<feature type="repeat" description="PPR" evidence="3">
    <location>
        <begin position="331"/>
        <end position="365"/>
    </location>
</feature>
<dbReference type="OrthoDB" id="185373at2759"/>
<accession>A0A5C7HBY7</accession>
<proteinExistence type="inferred from homology"/>
<evidence type="ECO:0000256" key="2">
    <source>
        <dbReference type="ARBA" id="ARBA00022737"/>
    </source>
</evidence>
<dbReference type="Proteomes" id="UP000323000">
    <property type="component" value="Chromosome 9"/>
</dbReference>
<dbReference type="SUPFAM" id="SSF81901">
    <property type="entry name" value="HCP-like"/>
    <property type="match status" value="1"/>
</dbReference>
<dbReference type="PROSITE" id="PS51375">
    <property type="entry name" value="PPR"/>
    <property type="match status" value="6"/>
</dbReference>
<feature type="repeat" description="PPR" evidence="3">
    <location>
        <begin position="296"/>
        <end position="330"/>
    </location>
</feature>
<protein>
    <recommendedName>
        <fullName evidence="6">Pentacotripeptide-repeat region of PRORP domain-containing protein</fullName>
    </recommendedName>
</protein>
<evidence type="ECO:0008006" key="6">
    <source>
        <dbReference type="Google" id="ProtNLM"/>
    </source>
</evidence>
<organism evidence="4 5">
    <name type="scientific">Acer yangbiense</name>
    <dbReference type="NCBI Taxonomy" id="1000413"/>
    <lineage>
        <taxon>Eukaryota</taxon>
        <taxon>Viridiplantae</taxon>
        <taxon>Streptophyta</taxon>
        <taxon>Embryophyta</taxon>
        <taxon>Tracheophyta</taxon>
        <taxon>Spermatophyta</taxon>
        <taxon>Magnoliopsida</taxon>
        <taxon>eudicotyledons</taxon>
        <taxon>Gunneridae</taxon>
        <taxon>Pentapetalae</taxon>
        <taxon>rosids</taxon>
        <taxon>malvids</taxon>
        <taxon>Sapindales</taxon>
        <taxon>Sapindaceae</taxon>
        <taxon>Hippocastanoideae</taxon>
        <taxon>Acereae</taxon>
        <taxon>Acer</taxon>
    </lineage>
</organism>
<evidence type="ECO:0000313" key="4">
    <source>
        <dbReference type="EMBL" id="TXG53686.1"/>
    </source>
</evidence>
<feature type="repeat" description="PPR" evidence="3">
    <location>
        <begin position="226"/>
        <end position="260"/>
    </location>
</feature>
<evidence type="ECO:0000313" key="5">
    <source>
        <dbReference type="Proteomes" id="UP000323000"/>
    </source>
</evidence>
<feature type="repeat" description="PPR" evidence="3">
    <location>
        <begin position="185"/>
        <end position="219"/>
    </location>
</feature>
<feature type="repeat" description="PPR" evidence="3">
    <location>
        <begin position="261"/>
        <end position="295"/>
    </location>
</feature>
<keyword evidence="5" id="KW-1185">Reference proteome</keyword>
<dbReference type="Gene3D" id="1.25.40.10">
    <property type="entry name" value="Tetratricopeptide repeat domain"/>
    <property type="match status" value="4"/>
</dbReference>
<evidence type="ECO:0000256" key="1">
    <source>
        <dbReference type="ARBA" id="ARBA00007626"/>
    </source>
</evidence>
<gene>
    <name evidence="4" type="ORF">EZV62_018942</name>
</gene>
<dbReference type="InterPro" id="IPR011990">
    <property type="entry name" value="TPR-like_helical_dom_sf"/>
</dbReference>
<evidence type="ECO:0000256" key="3">
    <source>
        <dbReference type="PROSITE-ProRule" id="PRU00708"/>
    </source>
</evidence>
<dbReference type="InterPro" id="IPR002885">
    <property type="entry name" value="PPR_rpt"/>
</dbReference>
<comment type="caution">
    <text evidence="4">The sequence shown here is derived from an EMBL/GenBank/DDBJ whole genome shotgun (WGS) entry which is preliminary data.</text>
</comment>
<feature type="repeat" description="PPR" evidence="3">
    <location>
        <begin position="150"/>
        <end position="184"/>
    </location>
</feature>
<dbReference type="AlphaFoldDB" id="A0A5C7HBY7"/>
<dbReference type="PANTHER" id="PTHR46128:SF287">
    <property type="entry name" value="PENTACOTRIPEPTIDE-REPEAT REGION OF PRORP DOMAIN-CONTAINING PROTEIN"/>
    <property type="match status" value="1"/>
</dbReference>